<evidence type="ECO:0000256" key="1">
    <source>
        <dbReference type="SAM" id="MobiDB-lite"/>
    </source>
</evidence>
<dbReference type="Proteomes" id="UP000626109">
    <property type="component" value="Unassembled WGS sequence"/>
</dbReference>
<feature type="region of interest" description="Disordered" evidence="1">
    <location>
        <begin position="100"/>
        <end position="135"/>
    </location>
</feature>
<evidence type="ECO:0000313" key="2">
    <source>
        <dbReference type="EMBL" id="CAE8646933.1"/>
    </source>
</evidence>
<gene>
    <name evidence="2" type="ORF">PGLA2088_LOCUS5249</name>
</gene>
<protein>
    <submittedName>
        <fullName evidence="2">Uncharacterized protein</fullName>
    </submittedName>
</protein>
<sequence length="197" mass="21896">MEDERDLLRSEAESLRSRIRASLEEVDEFRTVTSDAEQVIAAARAAESRGPPSRRKLGTLAPALSEVRVKASDMGSEQVQLRDIDDQLLLRIVESTLRLAGAEPAGGEGEGQSPTSEGPSESSASDAKSEDDEASVLLKQKIQVQQGEIDRYLQIFHKQQEQVIKLQDQISGRGDTRNRELQQQVKDKLKDKEKEVE</sequence>
<name>A0A813I8E6_POLGL</name>
<dbReference type="EMBL" id="CAJNNW010004945">
    <property type="protein sequence ID" value="CAE8646933.1"/>
    <property type="molecule type" value="Genomic_DNA"/>
</dbReference>
<organism evidence="2 3">
    <name type="scientific">Polarella glacialis</name>
    <name type="common">Dinoflagellate</name>
    <dbReference type="NCBI Taxonomy" id="89957"/>
    <lineage>
        <taxon>Eukaryota</taxon>
        <taxon>Sar</taxon>
        <taxon>Alveolata</taxon>
        <taxon>Dinophyceae</taxon>
        <taxon>Suessiales</taxon>
        <taxon>Suessiaceae</taxon>
        <taxon>Polarella</taxon>
    </lineage>
</organism>
<feature type="non-terminal residue" evidence="2">
    <location>
        <position position="197"/>
    </location>
</feature>
<comment type="caution">
    <text evidence="2">The sequence shown here is derived from an EMBL/GenBank/DDBJ whole genome shotgun (WGS) entry which is preliminary data.</text>
</comment>
<feature type="compositionally biased region" description="Basic and acidic residues" evidence="1">
    <location>
        <begin position="174"/>
        <end position="197"/>
    </location>
</feature>
<proteinExistence type="predicted"/>
<accession>A0A813I8E6</accession>
<reference evidence="2" key="1">
    <citation type="submission" date="2021-02" db="EMBL/GenBank/DDBJ databases">
        <authorList>
            <person name="Dougan E. K."/>
            <person name="Rhodes N."/>
            <person name="Thang M."/>
            <person name="Chan C."/>
        </authorList>
    </citation>
    <scope>NUCLEOTIDE SEQUENCE</scope>
</reference>
<dbReference type="AlphaFoldDB" id="A0A813I8E6"/>
<evidence type="ECO:0000313" key="3">
    <source>
        <dbReference type="Proteomes" id="UP000626109"/>
    </source>
</evidence>
<feature type="non-terminal residue" evidence="2">
    <location>
        <position position="1"/>
    </location>
</feature>
<feature type="region of interest" description="Disordered" evidence="1">
    <location>
        <begin position="168"/>
        <end position="197"/>
    </location>
</feature>